<keyword evidence="2" id="KW-0472">Membrane</keyword>
<dbReference type="Proteomes" id="UP000287388">
    <property type="component" value="Chromosome"/>
</dbReference>
<reference evidence="5 7" key="2">
    <citation type="submission" date="2020-12" db="EMBL/GenBank/DDBJ databases">
        <title>FDA dAtabase for Regulatory Grade micrObial Sequences (FDA-ARGOS): Supporting development and validation of Infectious Disease Dx tests.</title>
        <authorList>
            <person name="Kerrigan L."/>
            <person name="Long C."/>
            <person name="Tallon L."/>
            <person name="Sadzewicz L."/>
            <person name="Zhao X."/>
            <person name="Boylan J."/>
            <person name="Ott S."/>
            <person name="Bowen H."/>
            <person name="Vavikolanu K."/>
            <person name="Mehta A."/>
            <person name="Aluvathingal J."/>
            <person name="Nadendla S."/>
            <person name="Yan Y."/>
            <person name="Sichtig H."/>
        </authorList>
    </citation>
    <scope>NUCLEOTIDE SEQUENCE [LARGE SCALE GENOMIC DNA]</scope>
    <source>
        <strain evidence="5 7">FDAARGOS_1026</strain>
    </source>
</reference>
<dbReference type="KEGG" id="bdm:EQG53_06280"/>
<feature type="domain" description="Glycosyl transferase family 1" evidence="3">
    <location>
        <begin position="171"/>
        <end position="318"/>
    </location>
</feature>
<accession>A0A410NVT9</accession>
<organism evidence="4 6">
    <name type="scientific">Brevundimonas diminuta</name>
    <name type="common">Pseudomonas diminuta</name>
    <dbReference type="NCBI Taxonomy" id="293"/>
    <lineage>
        <taxon>Bacteria</taxon>
        <taxon>Pseudomonadati</taxon>
        <taxon>Pseudomonadota</taxon>
        <taxon>Alphaproteobacteria</taxon>
        <taxon>Caulobacterales</taxon>
        <taxon>Caulobacteraceae</taxon>
        <taxon>Brevundimonas</taxon>
    </lineage>
</organism>
<keyword evidence="7" id="KW-1185">Reference proteome</keyword>
<dbReference type="Pfam" id="PF00534">
    <property type="entry name" value="Glycos_transf_1"/>
    <property type="match status" value="1"/>
</dbReference>
<reference evidence="4 6" key="1">
    <citation type="submission" date="2019-01" db="EMBL/GenBank/DDBJ databases">
        <title>Brevundimonas diminuta Genome sequencing and assembly.</title>
        <authorList>
            <person name="Chen H."/>
        </authorList>
    </citation>
    <scope>NUCLEOTIDE SEQUENCE [LARGE SCALE GENOMIC DNA]</scope>
    <source>
        <strain evidence="4">ATCC</strain>
        <strain evidence="6">ATCC(B) 19146</strain>
    </source>
</reference>
<keyword evidence="2" id="KW-0812">Transmembrane</keyword>
<proteinExistence type="predicted"/>
<dbReference type="PANTHER" id="PTHR46401:SF2">
    <property type="entry name" value="GLYCOSYLTRANSFERASE WBBK-RELATED"/>
    <property type="match status" value="1"/>
</dbReference>
<dbReference type="PANTHER" id="PTHR46401">
    <property type="entry name" value="GLYCOSYLTRANSFERASE WBBK-RELATED"/>
    <property type="match status" value="1"/>
</dbReference>
<dbReference type="GO" id="GO:0016757">
    <property type="term" value="F:glycosyltransferase activity"/>
    <property type="evidence" value="ECO:0007669"/>
    <property type="project" value="InterPro"/>
</dbReference>
<name>A0A410NVT9_BREDI</name>
<evidence type="ECO:0000313" key="4">
    <source>
        <dbReference type="EMBL" id="QAT13997.1"/>
    </source>
</evidence>
<dbReference type="InterPro" id="IPR001296">
    <property type="entry name" value="Glyco_trans_1"/>
</dbReference>
<evidence type="ECO:0000256" key="1">
    <source>
        <dbReference type="ARBA" id="ARBA00022679"/>
    </source>
</evidence>
<evidence type="ECO:0000313" key="5">
    <source>
        <dbReference type="EMBL" id="QQB88634.1"/>
    </source>
</evidence>
<gene>
    <name evidence="4" type="ORF">EQG53_06280</name>
    <name evidence="5" type="ORF">I6H83_16150</name>
</gene>
<evidence type="ECO:0000313" key="7">
    <source>
        <dbReference type="Proteomes" id="UP000596117"/>
    </source>
</evidence>
<dbReference type="SUPFAM" id="SSF53756">
    <property type="entry name" value="UDP-Glycosyltransferase/glycogen phosphorylase"/>
    <property type="match status" value="1"/>
</dbReference>
<evidence type="ECO:0000259" key="3">
    <source>
        <dbReference type="Pfam" id="PF00534"/>
    </source>
</evidence>
<dbReference type="GO" id="GO:0009103">
    <property type="term" value="P:lipopolysaccharide biosynthetic process"/>
    <property type="evidence" value="ECO:0007669"/>
    <property type="project" value="TreeGrafter"/>
</dbReference>
<protein>
    <submittedName>
        <fullName evidence="4">Glycosyltransferase</fullName>
    </submittedName>
</protein>
<dbReference type="EMBL" id="CP035093">
    <property type="protein sequence ID" value="QAT13997.1"/>
    <property type="molecule type" value="Genomic_DNA"/>
</dbReference>
<feature type="transmembrane region" description="Helical" evidence="2">
    <location>
        <begin position="60"/>
        <end position="79"/>
    </location>
</feature>
<dbReference type="Gene3D" id="3.40.50.2000">
    <property type="entry name" value="Glycogen Phosphorylase B"/>
    <property type="match status" value="1"/>
</dbReference>
<dbReference type="RefSeq" id="WP_128719452.1">
    <property type="nucleotide sequence ID" value="NZ_BJNC01000027.1"/>
</dbReference>
<evidence type="ECO:0000313" key="6">
    <source>
        <dbReference type="Proteomes" id="UP000287388"/>
    </source>
</evidence>
<keyword evidence="1 4" id="KW-0808">Transferase</keyword>
<keyword evidence="2" id="KW-1133">Transmembrane helix</keyword>
<sequence length="376" mass="42107">MNKKRVVLISPSIFDRDAVGSAVIQMYQALAGASEFEVEILCRRCELNIPATRVDSISDLLLHPSFLFADIIIYFFAIYSPLFDAIPVGNGRALQIVRFHNITPVEFSSKENEQLIKRSFDQVANFYDCDEIWCDSEENRRTLLKIGLNDNKISVIPLSSAKSNRGALAGKAHDFFQIVYVGRFVPSKGILRMLEEFAFAKASIDRPVFLKLIGNAKLSDDYYIKSVHETIEQFKLHDSVEILNDIDDNELSKIYGESHVFLSGSYHEGFGMPVVEAIASGCIPVTYANSNLRYISNGLGRAVEDRTHALSEALVEVLNGLAIAYLDWESEVLPLDAGSMSLTTFDRATAAYTANFNPQVFSKRIYDRLISQNSNQ</sequence>
<dbReference type="EMBL" id="CP066026">
    <property type="protein sequence ID" value="QQB88634.1"/>
    <property type="molecule type" value="Genomic_DNA"/>
</dbReference>
<evidence type="ECO:0000256" key="2">
    <source>
        <dbReference type="SAM" id="Phobius"/>
    </source>
</evidence>
<dbReference type="Proteomes" id="UP000596117">
    <property type="component" value="Chromosome"/>
</dbReference>
<dbReference type="AlphaFoldDB" id="A0A410NVT9"/>